<protein>
    <submittedName>
        <fullName evidence="1">Uncharacterized protein</fullName>
    </submittedName>
</protein>
<evidence type="ECO:0000313" key="2">
    <source>
        <dbReference type="Proteomes" id="UP000886501"/>
    </source>
</evidence>
<sequence>MISNNSAIHETVQRLNSELENADLLLLKSKPKFLSKKTHDDQEWPTSNDGPDALLPAVLAANKFLRNLKFRYLEQAAKKKYVVEIMSEEGPAISAADNEDLKAKNEEKKRALGVVKSKLGEKQKDIRDLAPLVEEDYEKAKTVIAEISSLSQQILDTRLALTRSKQRHPEPRLTVSSASAQLDSQIMKMQESADELQGVNAKVSAVKEDIKAKSKRLEALRSQRAEFEKIRSSKVDEVEDPRYAGLYDWYTAAIALHQSILGLETFRVESENELQLIYRINSTPEPHKLKVKLLFMPNTRQLADAEVTGIDEDLGYLVDLHVRSNDAPGLLVAVLARARDTSNAH</sequence>
<reference evidence="1" key="1">
    <citation type="submission" date="2019-10" db="EMBL/GenBank/DDBJ databases">
        <authorList>
            <consortium name="DOE Joint Genome Institute"/>
            <person name="Kuo A."/>
            <person name="Miyauchi S."/>
            <person name="Kiss E."/>
            <person name="Drula E."/>
            <person name="Kohler A."/>
            <person name="Sanchez-Garcia M."/>
            <person name="Andreopoulos B."/>
            <person name="Barry K.W."/>
            <person name="Bonito G."/>
            <person name="Buee M."/>
            <person name="Carver A."/>
            <person name="Chen C."/>
            <person name="Cichocki N."/>
            <person name="Clum A."/>
            <person name="Culley D."/>
            <person name="Crous P.W."/>
            <person name="Fauchery L."/>
            <person name="Girlanda M."/>
            <person name="Hayes R."/>
            <person name="Keri Z."/>
            <person name="Labutti K."/>
            <person name="Lipzen A."/>
            <person name="Lombard V."/>
            <person name="Magnuson J."/>
            <person name="Maillard F."/>
            <person name="Morin E."/>
            <person name="Murat C."/>
            <person name="Nolan M."/>
            <person name="Ohm R."/>
            <person name="Pangilinan J."/>
            <person name="Pereira M."/>
            <person name="Perotto S."/>
            <person name="Peter M."/>
            <person name="Riley R."/>
            <person name="Sitrit Y."/>
            <person name="Stielow B."/>
            <person name="Szollosi G."/>
            <person name="Zifcakova L."/>
            <person name="Stursova M."/>
            <person name="Spatafora J.W."/>
            <person name="Tedersoo L."/>
            <person name="Vaario L.-M."/>
            <person name="Yamada A."/>
            <person name="Yan M."/>
            <person name="Wang P."/>
            <person name="Xu J."/>
            <person name="Bruns T."/>
            <person name="Baldrian P."/>
            <person name="Vilgalys R."/>
            <person name="Henrissat B."/>
            <person name="Grigoriev I.V."/>
            <person name="Hibbett D."/>
            <person name="Nagy L.G."/>
            <person name="Martin F.M."/>
        </authorList>
    </citation>
    <scope>NUCLEOTIDE SEQUENCE</scope>
    <source>
        <strain evidence="1">P2</strain>
    </source>
</reference>
<keyword evidence="2" id="KW-1185">Reference proteome</keyword>
<reference evidence="1" key="2">
    <citation type="journal article" date="2020" name="Nat. Commun.">
        <title>Large-scale genome sequencing of mycorrhizal fungi provides insights into the early evolution of symbiotic traits.</title>
        <authorList>
            <person name="Miyauchi S."/>
            <person name="Kiss E."/>
            <person name="Kuo A."/>
            <person name="Drula E."/>
            <person name="Kohler A."/>
            <person name="Sanchez-Garcia M."/>
            <person name="Morin E."/>
            <person name="Andreopoulos B."/>
            <person name="Barry K.W."/>
            <person name="Bonito G."/>
            <person name="Buee M."/>
            <person name="Carver A."/>
            <person name="Chen C."/>
            <person name="Cichocki N."/>
            <person name="Clum A."/>
            <person name="Culley D."/>
            <person name="Crous P.W."/>
            <person name="Fauchery L."/>
            <person name="Girlanda M."/>
            <person name="Hayes R.D."/>
            <person name="Keri Z."/>
            <person name="LaButti K."/>
            <person name="Lipzen A."/>
            <person name="Lombard V."/>
            <person name="Magnuson J."/>
            <person name="Maillard F."/>
            <person name="Murat C."/>
            <person name="Nolan M."/>
            <person name="Ohm R.A."/>
            <person name="Pangilinan J."/>
            <person name="Pereira M.F."/>
            <person name="Perotto S."/>
            <person name="Peter M."/>
            <person name="Pfister S."/>
            <person name="Riley R."/>
            <person name="Sitrit Y."/>
            <person name="Stielow J.B."/>
            <person name="Szollosi G."/>
            <person name="Zifcakova L."/>
            <person name="Stursova M."/>
            <person name="Spatafora J.W."/>
            <person name="Tedersoo L."/>
            <person name="Vaario L.M."/>
            <person name="Yamada A."/>
            <person name="Yan M."/>
            <person name="Wang P."/>
            <person name="Xu J."/>
            <person name="Bruns T."/>
            <person name="Baldrian P."/>
            <person name="Vilgalys R."/>
            <person name="Dunand C."/>
            <person name="Henrissat B."/>
            <person name="Grigoriev I.V."/>
            <person name="Hibbett D."/>
            <person name="Nagy L.G."/>
            <person name="Martin F.M."/>
        </authorList>
    </citation>
    <scope>NUCLEOTIDE SEQUENCE</scope>
    <source>
        <strain evidence="1">P2</strain>
    </source>
</reference>
<organism evidence="1 2">
    <name type="scientific">Thelephora ganbajun</name>
    <name type="common">Ganba fungus</name>
    <dbReference type="NCBI Taxonomy" id="370292"/>
    <lineage>
        <taxon>Eukaryota</taxon>
        <taxon>Fungi</taxon>
        <taxon>Dikarya</taxon>
        <taxon>Basidiomycota</taxon>
        <taxon>Agaricomycotina</taxon>
        <taxon>Agaricomycetes</taxon>
        <taxon>Thelephorales</taxon>
        <taxon>Thelephoraceae</taxon>
        <taxon>Thelephora</taxon>
    </lineage>
</organism>
<proteinExistence type="predicted"/>
<dbReference type="EMBL" id="MU117968">
    <property type="protein sequence ID" value="KAF9652460.1"/>
    <property type="molecule type" value="Genomic_DNA"/>
</dbReference>
<dbReference type="Proteomes" id="UP000886501">
    <property type="component" value="Unassembled WGS sequence"/>
</dbReference>
<name>A0ACB6ZRI6_THEGA</name>
<accession>A0ACB6ZRI6</accession>
<comment type="caution">
    <text evidence="1">The sequence shown here is derived from an EMBL/GenBank/DDBJ whole genome shotgun (WGS) entry which is preliminary data.</text>
</comment>
<gene>
    <name evidence="1" type="ORF">BDM02DRAFT_3089128</name>
</gene>
<evidence type="ECO:0000313" key="1">
    <source>
        <dbReference type="EMBL" id="KAF9652460.1"/>
    </source>
</evidence>